<evidence type="ECO:0000256" key="11">
    <source>
        <dbReference type="ARBA" id="ARBA00069325"/>
    </source>
</evidence>
<dbReference type="UniPathway" id="UPA00392"/>
<evidence type="ECO:0000256" key="6">
    <source>
        <dbReference type="ARBA" id="ARBA00022691"/>
    </source>
</evidence>
<evidence type="ECO:0000313" key="14">
    <source>
        <dbReference type="EMBL" id="QGG79704.1"/>
    </source>
</evidence>
<keyword evidence="14" id="KW-0413">Isomerase</keyword>
<comment type="pathway">
    <text evidence="2 13">tRNA modification; tRNA-queuosine biosynthesis.</text>
</comment>
<organism evidence="14 15">
    <name type="scientific">Litorivicinus lipolyticus</name>
    <dbReference type="NCBI Taxonomy" id="418701"/>
    <lineage>
        <taxon>Bacteria</taxon>
        <taxon>Pseudomonadati</taxon>
        <taxon>Pseudomonadota</taxon>
        <taxon>Gammaproteobacteria</taxon>
        <taxon>Oceanospirillales</taxon>
        <taxon>Litorivicinaceae</taxon>
        <taxon>Litorivicinus</taxon>
    </lineage>
</organism>
<dbReference type="FunFam" id="3.40.1780.10:FF:000001">
    <property type="entry name" value="S-adenosylmethionine:tRNA ribosyltransferase-isomerase"/>
    <property type="match status" value="1"/>
</dbReference>
<comment type="subcellular location">
    <subcellularLocation>
        <location evidence="1 13">Cytoplasm</location>
    </subcellularLocation>
</comment>
<reference evidence="14 15" key="1">
    <citation type="submission" date="2019-11" db="EMBL/GenBank/DDBJ databases">
        <authorList>
            <person name="Khan S.A."/>
            <person name="Jeon C.O."/>
            <person name="Chun B.H."/>
        </authorList>
    </citation>
    <scope>NUCLEOTIDE SEQUENCE [LARGE SCALE GENOMIC DNA]</scope>
    <source>
        <strain evidence="14 15">IMCC 1097</strain>
    </source>
</reference>
<dbReference type="KEGG" id="llp:GH975_03620"/>
<evidence type="ECO:0000256" key="5">
    <source>
        <dbReference type="ARBA" id="ARBA00022679"/>
    </source>
</evidence>
<dbReference type="Pfam" id="PF02547">
    <property type="entry name" value="Queuosine_synth"/>
    <property type="match status" value="1"/>
</dbReference>
<evidence type="ECO:0000256" key="8">
    <source>
        <dbReference type="ARBA" id="ARBA00052751"/>
    </source>
</evidence>
<dbReference type="NCBIfam" id="NF001140">
    <property type="entry name" value="PRK00147.1"/>
    <property type="match status" value="1"/>
</dbReference>
<dbReference type="OrthoDB" id="9805933at2"/>
<comment type="catalytic activity">
    <reaction evidence="8 13">
        <text>7-aminomethyl-7-carbaguanosine(34) in tRNA + S-adenosyl-L-methionine = epoxyqueuosine(34) in tRNA + adenine + L-methionine + 2 H(+)</text>
        <dbReference type="Rhea" id="RHEA:32155"/>
        <dbReference type="Rhea" id="RHEA-COMP:10342"/>
        <dbReference type="Rhea" id="RHEA-COMP:18582"/>
        <dbReference type="ChEBI" id="CHEBI:15378"/>
        <dbReference type="ChEBI" id="CHEBI:16708"/>
        <dbReference type="ChEBI" id="CHEBI:57844"/>
        <dbReference type="ChEBI" id="CHEBI:59789"/>
        <dbReference type="ChEBI" id="CHEBI:82833"/>
        <dbReference type="ChEBI" id="CHEBI:194443"/>
        <dbReference type="EC" id="2.4.99.17"/>
    </reaction>
</comment>
<keyword evidence="14" id="KW-0328">Glycosyltransferase</keyword>
<evidence type="ECO:0000256" key="9">
    <source>
        <dbReference type="ARBA" id="ARBA00061210"/>
    </source>
</evidence>
<keyword evidence="15" id="KW-1185">Reference proteome</keyword>
<dbReference type="GO" id="GO:0008616">
    <property type="term" value="P:tRNA queuosine(34) biosynthetic process"/>
    <property type="evidence" value="ECO:0007669"/>
    <property type="project" value="UniProtKB-UniRule"/>
</dbReference>
<comment type="function">
    <text evidence="13">Transfers and isomerizes the ribose moiety from AdoMet to the 7-aminomethyl group of 7-deazaguanine (preQ1-tRNA) to give epoxyqueuosine (oQ-tRNA).</text>
</comment>
<dbReference type="Gene3D" id="2.40.10.240">
    <property type="entry name" value="QueA-like"/>
    <property type="match status" value="1"/>
</dbReference>
<dbReference type="HAMAP" id="MF_00113">
    <property type="entry name" value="QueA"/>
    <property type="match status" value="1"/>
</dbReference>
<dbReference type="InterPro" id="IPR042118">
    <property type="entry name" value="QueA_dom1"/>
</dbReference>
<evidence type="ECO:0000256" key="10">
    <source>
        <dbReference type="ARBA" id="ARBA00066503"/>
    </source>
</evidence>
<evidence type="ECO:0000256" key="12">
    <source>
        <dbReference type="ARBA" id="ARBA00076160"/>
    </source>
</evidence>
<dbReference type="Proteomes" id="UP000388235">
    <property type="component" value="Chromosome"/>
</dbReference>
<dbReference type="RefSeq" id="WP_153713208.1">
    <property type="nucleotide sequence ID" value="NZ_CP045871.1"/>
</dbReference>
<comment type="subunit">
    <text evidence="3 13">Monomer.</text>
</comment>
<dbReference type="PANTHER" id="PTHR30307:SF0">
    <property type="entry name" value="S-ADENOSYLMETHIONINE:TRNA RIBOSYLTRANSFERASE-ISOMERASE"/>
    <property type="match status" value="1"/>
</dbReference>
<dbReference type="EC" id="2.4.99.17" evidence="10 13"/>
<accession>A0A5Q2Q9R7</accession>
<dbReference type="PANTHER" id="PTHR30307">
    <property type="entry name" value="S-ADENOSYLMETHIONINE:TRNA RIBOSYLTRANSFERASE-ISOMERASE"/>
    <property type="match status" value="1"/>
</dbReference>
<evidence type="ECO:0000256" key="7">
    <source>
        <dbReference type="ARBA" id="ARBA00022785"/>
    </source>
</evidence>
<comment type="similarity">
    <text evidence="9 13">Belongs to the QueA family.</text>
</comment>
<dbReference type="Gene3D" id="3.40.1780.10">
    <property type="entry name" value="QueA-like"/>
    <property type="match status" value="1"/>
</dbReference>
<dbReference type="GO" id="GO:0051075">
    <property type="term" value="F:S-adenosylmethionine:tRNA ribosyltransferase-isomerase activity"/>
    <property type="evidence" value="ECO:0007669"/>
    <property type="project" value="UniProtKB-EC"/>
</dbReference>
<proteinExistence type="inferred from homology"/>
<dbReference type="NCBIfam" id="TIGR00113">
    <property type="entry name" value="queA"/>
    <property type="match status" value="1"/>
</dbReference>
<dbReference type="GO" id="GO:0005737">
    <property type="term" value="C:cytoplasm"/>
    <property type="evidence" value="ECO:0007669"/>
    <property type="project" value="UniProtKB-SubCell"/>
</dbReference>
<protein>
    <recommendedName>
        <fullName evidence="11 13">S-adenosylmethionine:tRNA ribosyltransferase-isomerase</fullName>
        <ecNumber evidence="10 13">2.4.99.17</ecNumber>
    </recommendedName>
    <alternativeName>
        <fullName evidence="12 13">Queuosine biosynthesis protein QueA</fullName>
    </alternativeName>
</protein>
<dbReference type="EMBL" id="CP045871">
    <property type="protein sequence ID" value="QGG79704.1"/>
    <property type="molecule type" value="Genomic_DNA"/>
</dbReference>
<evidence type="ECO:0000313" key="15">
    <source>
        <dbReference type="Proteomes" id="UP000388235"/>
    </source>
</evidence>
<keyword evidence="4 13" id="KW-0963">Cytoplasm</keyword>
<evidence type="ECO:0000256" key="2">
    <source>
        <dbReference type="ARBA" id="ARBA00004691"/>
    </source>
</evidence>
<keyword evidence="6 13" id="KW-0949">S-adenosyl-L-methionine</keyword>
<dbReference type="SUPFAM" id="SSF111337">
    <property type="entry name" value="QueA-like"/>
    <property type="match status" value="1"/>
</dbReference>
<name>A0A5Q2Q9R7_9GAMM</name>
<sequence length="341" mass="37046">MQKSDFHFELPEAQIAAEPLADRSASRLLHLNDAGIAHRQFTDLVSQLEPNDLLVLNNTRVLPARLFATKSTGGKAEVMLERRLANGDWRAFVKSSKTPKPGATLTVADGFTIDLLARDGDLFVIRLCGDDPMGQLQTHGHMPLPPYIKRADTEADRARYQTVFAKNEGAVAAPTAGLHFTPELLDAIRARGVDTAEVTLHVGAGTFLPMREDDVKKHVMHSEWFECPAVTADKINATRARGGRVIAVGTTVVRTLESVAAQTGSIQAHAGDTSIFIYPGFEWQVIDAMVTNFHLPESTLLMLVSAFAGTDAVLAAYNEAVAEGYRFFSYGDAMLLERAGG</sequence>
<dbReference type="AlphaFoldDB" id="A0A5Q2Q9R7"/>
<keyword evidence="5 13" id="KW-0808">Transferase</keyword>
<evidence type="ECO:0000256" key="4">
    <source>
        <dbReference type="ARBA" id="ARBA00022490"/>
    </source>
</evidence>
<evidence type="ECO:0000256" key="1">
    <source>
        <dbReference type="ARBA" id="ARBA00004496"/>
    </source>
</evidence>
<keyword evidence="7 13" id="KW-0671">Queuosine biosynthesis</keyword>
<evidence type="ECO:0000256" key="3">
    <source>
        <dbReference type="ARBA" id="ARBA00011245"/>
    </source>
</evidence>
<dbReference type="InterPro" id="IPR042119">
    <property type="entry name" value="QueA_dom2"/>
</dbReference>
<evidence type="ECO:0000256" key="13">
    <source>
        <dbReference type="HAMAP-Rule" id="MF_00113"/>
    </source>
</evidence>
<dbReference type="InterPro" id="IPR003699">
    <property type="entry name" value="QueA"/>
</dbReference>
<gene>
    <name evidence="13 14" type="primary">queA</name>
    <name evidence="14" type="ORF">GH975_03620</name>
</gene>
<dbReference type="InterPro" id="IPR036100">
    <property type="entry name" value="QueA_sf"/>
</dbReference>